<organism evidence="1 2">
    <name type="scientific">Sulfitobacter faviae</name>
    <dbReference type="NCBI Taxonomy" id="1775881"/>
    <lineage>
        <taxon>Bacteria</taxon>
        <taxon>Pseudomonadati</taxon>
        <taxon>Pseudomonadota</taxon>
        <taxon>Alphaproteobacteria</taxon>
        <taxon>Rhodobacterales</taxon>
        <taxon>Roseobacteraceae</taxon>
        <taxon>Sulfitobacter</taxon>
    </lineage>
</organism>
<sequence>MKLQAASKVLGTVNAPHRTRLSALELADAISDICVAKSNMGPAFAFFSEVSPELQLSFVNEMGLSHKEVRKVAKYFQALCPFPLAFAT</sequence>
<dbReference type="RefSeq" id="WP_271687828.1">
    <property type="nucleotide sequence ID" value="NZ_CP116423.1"/>
</dbReference>
<dbReference type="AlphaFoldDB" id="A0AAX3LLD4"/>
<proteinExistence type="predicted"/>
<evidence type="ECO:0000313" key="1">
    <source>
        <dbReference type="EMBL" id="WCE69486.1"/>
    </source>
</evidence>
<protein>
    <submittedName>
        <fullName evidence="1">Uncharacterized protein</fullName>
    </submittedName>
</protein>
<name>A0AAX3LLD4_9RHOB</name>
<accession>A0AAX3LLD4</accession>
<reference evidence="1" key="1">
    <citation type="submission" date="2023-01" db="EMBL/GenBank/DDBJ databases">
        <title>Comparative genomic analysis of cold water coral derived Sulfitobacter faviae: insights into their metabolism and habitat adaptation.</title>
        <authorList>
            <person name="Guo Y."/>
            <person name="Lin S."/>
            <person name="Huang Z."/>
            <person name="Tang K."/>
            <person name="Wang X."/>
        </authorList>
    </citation>
    <scope>NUCLEOTIDE SEQUENCE</scope>
    <source>
        <strain evidence="1">SCSIO W_1865</strain>
    </source>
</reference>
<dbReference type="EMBL" id="CP116423">
    <property type="protein sequence ID" value="WCE69486.1"/>
    <property type="molecule type" value="Genomic_DNA"/>
</dbReference>
<gene>
    <name evidence="1" type="ORF">PL336_11815</name>
</gene>
<dbReference type="Proteomes" id="UP001210770">
    <property type="component" value="Chromosome"/>
</dbReference>
<evidence type="ECO:0000313" key="2">
    <source>
        <dbReference type="Proteomes" id="UP001210770"/>
    </source>
</evidence>